<name>A0ABR1K3V9_9AGAR</name>
<proteinExistence type="predicted"/>
<feature type="compositionally biased region" description="Basic and acidic residues" evidence="1">
    <location>
        <begin position="92"/>
        <end position="111"/>
    </location>
</feature>
<dbReference type="Proteomes" id="UP001498398">
    <property type="component" value="Unassembled WGS sequence"/>
</dbReference>
<gene>
    <name evidence="2" type="ORF">VKT23_000366</name>
</gene>
<reference evidence="2 3" key="1">
    <citation type="submission" date="2024-01" db="EMBL/GenBank/DDBJ databases">
        <title>A draft genome for the cacao thread blight pathogen Marasmiellus scandens.</title>
        <authorList>
            <person name="Baruah I.K."/>
            <person name="Leung J."/>
            <person name="Bukari Y."/>
            <person name="Amoako-Attah I."/>
            <person name="Meinhardt L.W."/>
            <person name="Bailey B.A."/>
            <person name="Cohen S.P."/>
        </authorList>
    </citation>
    <scope>NUCLEOTIDE SEQUENCE [LARGE SCALE GENOMIC DNA]</scope>
    <source>
        <strain evidence="2 3">GH-19</strain>
    </source>
</reference>
<evidence type="ECO:0000313" key="3">
    <source>
        <dbReference type="Proteomes" id="UP001498398"/>
    </source>
</evidence>
<dbReference type="EMBL" id="JBANRG010000001">
    <property type="protein sequence ID" value="KAK7472245.1"/>
    <property type="molecule type" value="Genomic_DNA"/>
</dbReference>
<organism evidence="2 3">
    <name type="scientific">Marasmiellus scandens</name>
    <dbReference type="NCBI Taxonomy" id="2682957"/>
    <lineage>
        <taxon>Eukaryota</taxon>
        <taxon>Fungi</taxon>
        <taxon>Dikarya</taxon>
        <taxon>Basidiomycota</taxon>
        <taxon>Agaricomycotina</taxon>
        <taxon>Agaricomycetes</taxon>
        <taxon>Agaricomycetidae</taxon>
        <taxon>Agaricales</taxon>
        <taxon>Marasmiineae</taxon>
        <taxon>Omphalotaceae</taxon>
        <taxon>Marasmiellus</taxon>
    </lineage>
</organism>
<sequence length="463" mass="51590">MSFNDLPFLTFFPNTSFAVDGHPVERDIDRLRLTYTSPDREDLLTSGASIQEIRHILKIRDVLVQADWLLVHKFQQDIKIRKTTMRTSAFFRDYRESQKEQREGGRTDENAGRAGRTHARRISSGSSFDPTPMMASIENRLLLNVQNAMANQGIDAPYVTTKANMVSPRPLGPTHVLVLVETSQEERAGTKRKRNRGDYTATYSTCLEQPINDLLFILACPNLNEKIGEASYCSPLPHRLTNELPRVGVRVPNLQTFPELVVFMHNYNQADLLRKLVPQWVRDMVHPLTMAAGLVSVQETTVTKPTPRGSISSVASRDSVSSQKGWFASIFGFGRPSNTGSVSHRSSSSSMSTVNSLAAHLSLSGMTNARASSTGLSTTTTLPAAARTLDEVARDIAYSASRAAIADTSKESIDLVEMQMTLNALRDNLDFVGYFERSLWNELDIYKEVLTKAIIYQAQLVRD</sequence>
<evidence type="ECO:0000313" key="2">
    <source>
        <dbReference type="EMBL" id="KAK7472245.1"/>
    </source>
</evidence>
<protein>
    <submittedName>
        <fullName evidence="2">Uncharacterized protein</fullName>
    </submittedName>
</protein>
<keyword evidence="3" id="KW-1185">Reference proteome</keyword>
<comment type="caution">
    <text evidence="2">The sequence shown here is derived from an EMBL/GenBank/DDBJ whole genome shotgun (WGS) entry which is preliminary data.</text>
</comment>
<evidence type="ECO:0000256" key="1">
    <source>
        <dbReference type="SAM" id="MobiDB-lite"/>
    </source>
</evidence>
<feature type="region of interest" description="Disordered" evidence="1">
    <location>
        <begin position="92"/>
        <end position="131"/>
    </location>
</feature>
<accession>A0ABR1K3V9</accession>